<dbReference type="AlphaFoldDB" id="A0A5T7Y4Q1"/>
<evidence type="ECO:0008006" key="2">
    <source>
        <dbReference type="Google" id="ProtNLM"/>
    </source>
</evidence>
<reference evidence="1" key="1">
    <citation type="submission" date="2018-06" db="EMBL/GenBank/DDBJ databases">
        <authorList>
            <consortium name="PulseNet: The National Subtyping Network for Foodborne Disease Surveillance"/>
            <person name="Tarr C.L."/>
            <person name="Trees E."/>
            <person name="Katz L.S."/>
            <person name="Carleton-Romer H.A."/>
            <person name="Stroika S."/>
            <person name="Kucerova Z."/>
            <person name="Roache K.F."/>
            <person name="Sabol A.L."/>
            <person name="Besser J."/>
            <person name="Gerner-Smidt P."/>
        </authorList>
    </citation>
    <scope>NUCLEOTIDE SEQUENCE</scope>
    <source>
        <strain evidence="1">PNUSAS041407</strain>
    </source>
</reference>
<comment type="caution">
    <text evidence="1">The sequence shown here is derived from an EMBL/GenBank/DDBJ whole genome shotgun (WGS) entry which is preliminary data.</text>
</comment>
<protein>
    <recommendedName>
        <fullName evidence="2">Prophage protein</fullName>
    </recommendedName>
</protein>
<proteinExistence type="predicted"/>
<gene>
    <name evidence="1" type="ORF">DON26_01095</name>
</gene>
<organism evidence="1">
    <name type="scientific">Salmonella enterica</name>
    <name type="common">Salmonella choleraesuis</name>
    <dbReference type="NCBI Taxonomy" id="28901"/>
    <lineage>
        <taxon>Bacteria</taxon>
        <taxon>Pseudomonadati</taxon>
        <taxon>Pseudomonadota</taxon>
        <taxon>Gammaproteobacteria</taxon>
        <taxon>Enterobacterales</taxon>
        <taxon>Enterobacteriaceae</taxon>
        <taxon>Salmonella</taxon>
    </lineage>
</organism>
<accession>A0A5T7Y4Q1</accession>
<name>A0A5T7Y4Q1_SALER</name>
<evidence type="ECO:0000313" key="1">
    <source>
        <dbReference type="EMBL" id="EBN2886657.1"/>
    </source>
</evidence>
<dbReference type="EMBL" id="AAGFGW010000001">
    <property type="protein sequence ID" value="EBN2886657.1"/>
    <property type="molecule type" value="Genomic_DNA"/>
</dbReference>
<sequence length="89" mass="9577">MSESKCRVNGKHLEICDVLSNALSGSSPTAKSKGLFLPYRVNIKTGEKGTDIVQLHSGKFVGSGVALNFCPFCGESLKTWEGEATNERN</sequence>